<feature type="compositionally biased region" description="Pro residues" evidence="1">
    <location>
        <begin position="9"/>
        <end position="20"/>
    </location>
</feature>
<feature type="transmembrane region" description="Helical" evidence="2">
    <location>
        <begin position="464"/>
        <end position="484"/>
    </location>
</feature>
<evidence type="ECO:0000313" key="6">
    <source>
        <dbReference type="Proteomes" id="UP000321514"/>
    </source>
</evidence>
<feature type="transmembrane region" description="Helical" evidence="2">
    <location>
        <begin position="419"/>
        <end position="444"/>
    </location>
</feature>
<sequence>MLGARVSSPEPPAPSLPPSVPPRDARVSQCLLLVACALGLTALYFSRVFATGEMFSARDSLYVYLPAFHYWREAVLGGRIPEWLTLDGFGQPFAGTLVVAPFHPSKLLYLLLSLNHAFNANILLCFPVALLGMYALTRLWEVPRAGAFLAGMAYAFSGYLVCITNNLCYLMAAATVPWALWATERHLRAPGAGRLLLSGLVLALVLLAGDVQAFCVTYGLVVLLALSSPVESRRARLMTVLGVLGVGTLLASPQLFSSAASMGTAQAGGRTLDIAQEYAVHPLRLLEPLLGAYLEIPDERPDVTLAIVTRLAPSGFANFWVGSLYLGVPVLLLAGAAAWVNRRSRMLWLWGGVWLFVVGLSLGDALPLYEALYTWVPPWRVFRYPSKLVPFLGLGVCFLAALGWKHVFEVEGRRVFLRLAAAVGVGCLVLIVGESLGRGFTALLLVPRWPEMPGELRELLSQQFVLVSGVALVSAVLCVGGVLWTRGSAGVLLVTQFVSGFVVGFGSYELLTPEVLSTPPPFAEHILAQPREDSRVPIRVASHYDVAGVTSLIPGMDARQWRSLVAAQTLMPDTPGLWGMESADGTLPATSRRVRAVVWDVTPWFLERAPLFSVAYSVHPLVEWQALEAAGKKNAITDRSINAVLVEHPGVLPRAFLANARCVESYEAAMPGLADPLVRAGQVALVECGEGGAGLASGEVSAVGGKVTVGRYEAERLEFDVESPRDAVLIVNDAWFPGWTATVDGVETPILPANVAVRAVPVKAGRHRVTLTYRDVAARWGLGVSSMTFLGLLGFAVVRRQRGTA</sequence>
<evidence type="ECO:0000313" key="3">
    <source>
        <dbReference type="EMBL" id="GEN06118.1"/>
    </source>
</evidence>
<feature type="transmembrane region" description="Helical" evidence="2">
    <location>
        <begin position="491"/>
        <end position="511"/>
    </location>
</feature>
<dbReference type="STRING" id="1334629.MFUL124B02_35090"/>
<dbReference type="PANTHER" id="PTHR38454">
    <property type="entry name" value="INTEGRAL MEMBRANE PROTEIN-RELATED"/>
    <property type="match status" value="1"/>
</dbReference>
<keyword evidence="2" id="KW-1133">Transmembrane helix</keyword>
<evidence type="ECO:0000313" key="4">
    <source>
        <dbReference type="EMBL" id="SET58050.1"/>
    </source>
</evidence>
<dbReference type="Proteomes" id="UP000321514">
    <property type="component" value="Unassembled WGS sequence"/>
</dbReference>
<feature type="region of interest" description="Disordered" evidence="1">
    <location>
        <begin position="1"/>
        <end position="20"/>
    </location>
</feature>
<feature type="transmembrane region" description="Helical" evidence="2">
    <location>
        <begin position="237"/>
        <end position="256"/>
    </location>
</feature>
<dbReference type="EMBL" id="FOIB01000002">
    <property type="protein sequence ID" value="SET58050.1"/>
    <property type="molecule type" value="Genomic_DNA"/>
</dbReference>
<organism evidence="3 6">
    <name type="scientific">Myxococcus fulvus</name>
    <dbReference type="NCBI Taxonomy" id="33"/>
    <lineage>
        <taxon>Bacteria</taxon>
        <taxon>Pseudomonadati</taxon>
        <taxon>Myxococcota</taxon>
        <taxon>Myxococcia</taxon>
        <taxon>Myxococcales</taxon>
        <taxon>Cystobacterineae</taxon>
        <taxon>Myxococcaceae</taxon>
        <taxon>Myxococcus</taxon>
    </lineage>
</organism>
<gene>
    <name evidence="3" type="ORF">MFU01_11550</name>
    <name evidence="4" type="ORF">SAMN05443572_102769</name>
</gene>
<feature type="transmembrane region" description="Helical" evidence="2">
    <location>
        <begin position="148"/>
        <end position="180"/>
    </location>
</feature>
<keyword evidence="5" id="KW-1185">Reference proteome</keyword>
<dbReference type="InterPro" id="IPR018580">
    <property type="entry name" value="Uncharacterised_YfhO"/>
</dbReference>
<dbReference type="Proteomes" id="UP000183760">
    <property type="component" value="Unassembled WGS sequence"/>
</dbReference>
<reference evidence="3 6" key="2">
    <citation type="submission" date="2019-07" db="EMBL/GenBank/DDBJ databases">
        <title>Whole genome shotgun sequence of Myxococcus fulvus NBRC 100333.</title>
        <authorList>
            <person name="Hosoyama A."/>
            <person name="Uohara A."/>
            <person name="Ohji S."/>
            <person name="Ichikawa N."/>
        </authorList>
    </citation>
    <scope>NUCLEOTIDE SEQUENCE [LARGE SCALE GENOMIC DNA]</scope>
    <source>
        <strain evidence="3 6">NBRC 100333</strain>
    </source>
</reference>
<evidence type="ECO:0000256" key="1">
    <source>
        <dbReference type="SAM" id="MobiDB-lite"/>
    </source>
</evidence>
<feature type="transmembrane region" description="Helical" evidence="2">
    <location>
        <begin position="200"/>
        <end position="225"/>
    </location>
</feature>
<accession>A0A511SY86</accession>
<keyword evidence="2" id="KW-0812">Transmembrane</keyword>
<protein>
    <submittedName>
        <fullName evidence="4">Membrane protein YfhO</fullName>
    </submittedName>
</protein>
<dbReference type="AlphaFoldDB" id="A0A511SY86"/>
<proteinExistence type="predicted"/>
<comment type="caution">
    <text evidence="3">The sequence shown here is derived from an EMBL/GenBank/DDBJ whole genome shotgun (WGS) entry which is preliminary data.</text>
</comment>
<evidence type="ECO:0000313" key="5">
    <source>
        <dbReference type="Proteomes" id="UP000183760"/>
    </source>
</evidence>
<feature type="transmembrane region" description="Helical" evidence="2">
    <location>
        <begin position="319"/>
        <end position="340"/>
    </location>
</feature>
<dbReference type="EMBL" id="BJXR01000014">
    <property type="protein sequence ID" value="GEN06118.1"/>
    <property type="molecule type" value="Genomic_DNA"/>
</dbReference>
<reference evidence="4 5" key="1">
    <citation type="submission" date="2016-10" db="EMBL/GenBank/DDBJ databases">
        <authorList>
            <person name="Varghese N."/>
            <person name="Submissions S."/>
        </authorList>
    </citation>
    <scope>NUCLEOTIDE SEQUENCE [LARGE SCALE GENOMIC DNA]</scope>
    <source>
        <strain evidence="4 5">DSM 16525</strain>
    </source>
</reference>
<evidence type="ECO:0000256" key="2">
    <source>
        <dbReference type="SAM" id="Phobius"/>
    </source>
</evidence>
<feature type="transmembrane region" description="Helical" evidence="2">
    <location>
        <begin position="117"/>
        <end position="136"/>
    </location>
</feature>
<feature type="transmembrane region" description="Helical" evidence="2">
    <location>
        <begin position="777"/>
        <end position="798"/>
    </location>
</feature>
<dbReference type="PANTHER" id="PTHR38454:SF1">
    <property type="entry name" value="INTEGRAL MEMBRANE PROTEIN"/>
    <property type="match status" value="1"/>
</dbReference>
<feature type="transmembrane region" description="Helical" evidence="2">
    <location>
        <begin position="30"/>
        <end position="50"/>
    </location>
</feature>
<feature type="transmembrane region" description="Helical" evidence="2">
    <location>
        <begin position="347"/>
        <end position="368"/>
    </location>
</feature>
<name>A0A511SY86_MYXFU</name>
<keyword evidence="2" id="KW-0472">Membrane</keyword>
<feature type="transmembrane region" description="Helical" evidence="2">
    <location>
        <begin position="388"/>
        <end position="407"/>
    </location>
</feature>